<sequence length="76" mass="9020">MTRQIERWRVEDVQPGDYISVQISNPHGDRNLDGVILRGKVKDLVPSHRMIRLENGWCCHTKDRLLEHRKVQEEEC</sequence>
<accession>A0A0F8ZL94</accession>
<organism evidence="1">
    <name type="scientific">marine sediment metagenome</name>
    <dbReference type="NCBI Taxonomy" id="412755"/>
    <lineage>
        <taxon>unclassified sequences</taxon>
        <taxon>metagenomes</taxon>
        <taxon>ecological metagenomes</taxon>
    </lineage>
</organism>
<dbReference type="EMBL" id="LAZR01047277">
    <property type="protein sequence ID" value="KKK94593.1"/>
    <property type="molecule type" value="Genomic_DNA"/>
</dbReference>
<gene>
    <name evidence="1" type="ORF">LCGC14_2681250</name>
</gene>
<reference evidence="1" key="1">
    <citation type="journal article" date="2015" name="Nature">
        <title>Complex archaea that bridge the gap between prokaryotes and eukaryotes.</title>
        <authorList>
            <person name="Spang A."/>
            <person name="Saw J.H."/>
            <person name="Jorgensen S.L."/>
            <person name="Zaremba-Niedzwiedzka K."/>
            <person name="Martijn J."/>
            <person name="Lind A.E."/>
            <person name="van Eijk R."/>
            <person name="Schleper C."/>
            <person name="Guy L."/>
            <person name="Ettema T.J."/>
        </authorList>
    </citation>
    <scope>NUCLEOTIDE SEQUENCE</scope>
</reference>
<comment type="caution">
    <text evidence="1">The sequence shown here is derived from an EMBL/GenBank/DDBJ whole genome shotgun (WGS) entry which is preliminary data.</text>
</comment>
<evidence type="ECO:0000313" key="1">
    <source>
        <dbReference type="EMBL" id="KKK94593.1"/>
    </source>
</evidence>
<name>A0A0F8ZL94_9ZZZZ</name>
<dbReference type="AlphaFoldDB" id="A0A0F8ZL94"/>
<protein>
    <submittedName>
        <fullName evidence="1">Uncharacterized protein</fullName>
    </submittedName>
</protein>
<proteinExistence type="predicted"/>